<feature type="compositionally biased region" description="Polar residues" evidence="1">
    <location>
        <begin position="82"/>
        <end position="100"/>
    </location>
</feature>
<dbReference type="GeneID" id="34602560"/>
<feature type="region of interest" description="Disordered" evidence="1">
    <location>
        <begin position="397"/>
        <end position="419"/>
    </location>
</feature>
<dbReference type="OrthoDB" id="10251048at2759"/>
<feature type="compositionally biased region" description="Polar residues" evidence="1">
    <location>
        <begin position="400"/>
        <end position="416"/>
    </location>
</feature>
<feature type="region of interest" description="Disordered" evidence="1">
    <location>
        <begin position="82"/>
        <end position="106"/>
    </location>
</feature>
<evidence type="ECO:0000256" key="1">
    <source>
        <dbReference type="SAM" id="MobiDB-lite"/>
    </source>
</evidence>
<comment type="caution">
    <text evidence="2">The sequence shown here is derived from an EMBL/GenBank/DDBJ whole genome shotgun (WGS) entry which is preliminary data.</text>
</comment>
<proteinExistence type="predicted"/>
<evidence type="ECO:0000313" key="2">
    <source>
        <dbReference type="EMBL" id="OAG38422.1"/>
    </source>
</evidence>
<accession>A0A177F4Z9</accession>
<sequence length="679" mass="74883">MLGARARAAEYHAFKAASARQASREAEEHKLPPQPAPVSLSAFTKNPQLNRNKGPKAWKPLILEDTPENDIDNFEDDQETISTPTHQRAVNRSSSMSYGSDSAPVPSKPLPTWFEDKNQNSTIPTAPKAMLGTFSQTPSPLVNPTPRRIQPHAIVQHAQQSSHPSVNSSPSNVSGICGFPYPGLTWWFDSQGMPVLGPAAMPPFHPGQYEGNLMVPDDISPSKQENKLASLSHEHMDPSASLVNPHHHLLPLTGIIGSSIMPPMSFVPYEDEAGPGSHCHTWALPSGSVERPVMQHVNSDGAVHIDGDISEASSLSMLNAIRRFSYPNTFNEPPSTQGSVTDQATRRLTQHAIHPVLVLPDDEPYDRKNKMQSFVAAQQALAKTGKTVLHNPDLHRVKASESTSPARSTSDTTTAEGTYHFRTYSPGSVIVRKSPPGFDPWLTFQTIAQSTTEAASPFEGSTLREIFEVGKEEWFELKPVSKDQRMKMSRVMKICARAQSPDAPQGFLHVSQTERKENLRNWIRIATRDNKPVTRAQKLFEQVAQECHASHVSIDRGGGKGALSDKMSDVEIERAAIRSVGDIIANLMESAESSELGVDSNAVVCKYKPAPEYAIERGRLLMGNIGSTSFFEENTDGFYSAPSRIARDPRFRPAGKEAIKAKSEEEWKLRHDMYGRRRM</sequence>
<gene>
    <name evidence="2" type="ORF">AYO21_07405</name>
</gene>
<dbReference type="EMBL" id="LVKK01000056">
    <property type="protein sequence ID" value="OAG38422.1"/>
    <property type="molecule type" value="Genomic_DNA"/>
</dbReference>
<feature type="compositionally biased region" description="Polar residues" evidence="1">
    <location>
        <begin position="41"/>
        <end position="51"/>
    </location>
</feature>
<feature type="compositionally biased region" description="Basic and acidic residues" evidence="1">
    <location>
        <begin position="22"/>
        <end position="31"/>
    </location>
</feature>
<dbReference type="RefSeq" id="XP_022510374.1">
    <property type="nucleotide sequence ID" value="XM_022657361.1"/>
</dbReference>
<feature type="region of interest" description="Disordered" evidence="1">
    <location>
        <begin position="16"/>
        <end position="60"/>
    </location>
</feature>
<reference evidence="2 3" key="1">
    <citation type="submission" date="2016-03" db="EMBL/GenBank/DDBJ databases">
        <title>Draft genome sequence of the Fonsecaea monophora CBS 269.37.</title>
        <authorList>
            <person name="Bombassaro A."/>
            <person name="Vinicius W.A."/>
            <person name="De Hoog S."/>
            <person name="Sun J."/>
            <person name="Souza E.M."/>
            <person name="Raittz R.T."/>
            <person name="Costa F."/>
            <person name="Leao A.C."/>
            <person name="Tadra-Sfeir M.Z."/>
            <person name="Baura V."/>
            <person name="Balsanelli E."/>
            <person name="Pedrosa F.O."/>
            <person name="Moreno L.F."/>
            <person name="Steffens M.B."/>
            <person name="Xi L."/>
            <person name="Bocca A.L."/>
            <person name="Felipe M.S."/>
            <person name="Teixeira M."/>
            <person name="Telles Filho F.Q."/>
            <person name="Azevedo C.M."/>
            <person name="Gomes R."/>
            <person name="Vicente V.A."/>
        </authorList>
    </citation>
    <scope>NUCLEOTIDE SEQUENCE [LARGE SCALE GENOMIC DNA]</scope>
    <source>
        <strain evidence="2 3">CBS 269.37</strain>
    </source>
</reference>
<protein>
    <submittedName>
        <fullName evidence="2">Uncharacterized protein</fullName>
    </submittedName>
</protein>
<organism evidence="2 3">
    <name type="scientific">Fonsecaea monophora</name>
    <dbReference type="NCBI Taxonomy" id="254056"/>
    <lineage>
        <taxon>Eukaryota</taxon>
        <taxon>Fungi</taxon>
        <taxon>Dikarya</taxon>
        <taxon>Ascomycota</taxon>
        <taxon>Pezizomycotina</taxon>
        <taxon>Eurotiomycetes</taxon>
        <taxon>Chaetothyriomycetidae</taxon>
        <taxon>Chaetothyriales</taxon>
        <taxon>Herpotrichiellaceae</taxon>
        <taxon>Fonsecaea</taxon>
    </lineage>
</organism>
<name>A0A177F4Z9_9EURO</name>
<evidence type="ECO:0000313" key="3">
    <source>
        <dbReference type="Proteomes" id="UP000077002"/>
    </source>
</evidence>
<dbReference type="Proteomes" id="UP000077002">
    <property type="component" value="Unassembled WGS sequence"/>
</dbReference>
<keyword evidence="3" id="KW-1185">Reference proteome</keyword>
<dbReference type="AlphaFoldDB" id="A0A177F4Z9"/>